<evidence type="ECO:0000313" key="2">
    <source>
        <dbReference type="Proteomes" id="UP000036102"/>
    </source>
</evidence>
<sequence length="83" mass="9696">MGISSHELHEEFPQYSDIIDELKSNDPKFDEKFREYAELDQEIEGLEKRDSPIGDDKLHRMKQKRAELKDNLYQALVSNGKAS</sequence>
<comment type="caution">
    <text evidence="1">The sequence shown here is derived from an EMBL/GenBank/DDBJ whole genome shotgun (WGS) entry which is preliminary data.</text>
</comment>
<name>A0A0J7J8N4_9GAMM</name>
<accession>A0A0J7J8N4</accession>
<dbReference type="EMBL" id="LFBU01000001">
    <property type="protein sequence ID" value="KMQ74334.1"/>
    <property type="molecule type" value="Genomic_DNA"/>
</dbReference>
<organism evidence="1 2">
    <name type="scientific">Marinobacter subterrani</name>
    <dbReference type="NCBI Taxonomy" id="1658765"/>
    <lineage>
        <taxon>Bacteria</taxon>
        <taxon>Pseudomonadati</taxon>
        <taxon>Pseudomonadota</taxon>
        <taxon>Gammaproteobacteria</taxon>
        <taxon>Pseudomonadales</taxon>
        <taxon>Marinobacteraceae</taxon>
        <taxon>Marinobacter</taxon>
    </lineage>
</organism>
<keyword evidence="2" id="KW-1185">Reference proteome</keyword>
<dbReference type="Pfam" id="PF04325">
    <property type="entry name" value="DUF465"/>
    <property type="match status" value="1"/>
</dbReference>
<dbReference type="Proteomes" id="UP000036102">
    <property type="component" value="Unassembled WGS sequence"/>
</dbReference>
<reference evidence="1 2" key="1">
    <citation type="submission" date="2015-06" db="EMBL/GenBank/DDBJ databases">
        <title>Marinobacter subterrani, a genetically tractable neutrophilic iron-oxidizing strain isolated from the Soudan Iron Mine.</title>
        <authorList>
            <person name="Bonis B.M."/>
            <person name="Gralnick J.A."/>
        </authorList>
    </citation>
    <scope>NUCLEOTIDE SEQUENCE [LARGE SCALE GENOMIC DNA]</scope>
    <source>
        <strain evidence="1 2">JG233</strain>
    </source>
</reference>
<dbReference type="InterPro" id="IPR007420">
    <property type="entry name" value="DUF465"/>
</dbReference>
<dbReference type="OrthoDB" id="1263265at2"/>
<dbReference type="AlphaFoldDB" id="A0A0J7J8N4"/>
<dbReference type="STRING" id="1658765.Msub_10517"/>
<dbReference type="InterPro" id="IPR038444">
    <property type="entry name" value="DUF465_sf"/>
</dbReference>
<gene>
    <name evidence="1" type="ORF">Msub_10517</name>
</gene>
<protein>
    <submittedName>
        <fullName evidence="1">Putative conserved protein YdcH, DUF465 family</fullName>
    </submittedName>
</protein>
<evidence type="ECO:0000313" key="1">
    <source>
        <dbReference type="EMBL" id="KMQ74334.1"/>
    </source>
</evidence>
<dbReference type="Gene3D" id="6.10.280.50">
    <property type="match status" value="1"/>
</dbReference>
<dbReference type="PATRIC" id="fig|1658765.3.peg.508"/>
<proteinExistence type="predicted"/>
<dbReference type="RefSeq" id="WP_048494563.1">
    <property type="nucleotide sequence ID" value="NZ_LFBU01000001.1"/>
</dbReference>